<dbReference type="AlphaFoldDB" id="A0A5D3AL43"/>
<evidence type="ECO:0000256" key="1">
    <source>
        <dbReference type="SAM" id="MobiDB-lite"/>
    </source>
</evidence>
<dbReference type="EMBL" id="NIDF01000466">
    <property type="protein sequence ID" value="TYJ51109.1"/>
    <property type="molecule type" value="Genomic_DNA"/>
</dbReference>
<protein>
    <submittedName>
        <fullName evidence="2">Uncharacterized protein</fullName>
    </submittedName>
</protein>
<name>A0A5D3AL43_9TREE</name>
<evidence type="ECO:0000313" key="3">
    <source>
        <dbReference type="Proteomes" id="UP000322245"/>
    </source>
</evidence>
<feature type="non-terminal residue" evidence="2">
    <location>
        <position position="100"/>
    </location>
</feature>
<feature type="compositionally biased region" description="Polar residues" evidence="1">
    <location>
        <begin position="79"/>
        <end position="100"/>
    </location>
</feature>
<gene>
    <name evidence="2" type="ORF">B9479_008339</name>
</gene>
<reference evidence="2 3" key="1">
    <citation type="submission" date="2017-05" db="EMBL/GenBank/DDBJ databases">
        <title>The Genome Sequence of Tsuchiyaea wingfieldii DSM 27421.</title>
        <authorList>
            <person name="Cuomo C."/>
            <person name="Passer A."/>
            <person name="Billmyre B."/>
            <person name="Heitman J."/>
        </authorList>
    </citation>
    <scope>NUCLEOTIDE SEQUENCE [LARGE SCALE GENOMIC DNA]</scope>
    <source>
        <strain evidence="2 3">DSM 27421</strain>
    </source>
</reference>
<evidence type="ECO:0000313" key="2">
    <source>
        <dbReference type="EMBL" id="TYJ51109.1"/>
    </source>
</evidence>
<accession>A0A5D3AL43</accession>
<keyword evidence="3" id="KW-1185">Reference proteome</keyword>
<proteinExistence type="predicted"/>
<dbReference type="Proteomes" id="UP000322245">
    <property type="component" value="Unassembled WGS sequence"/>
</dbReference>
<organism evidence="2 3">
    <name type="scientific">Cryptococcus floricola</name>
    <dbReference type="NCBI Taxonomy" id="2591691"/>
    <lineage>
        <taxon>Eukaryota</taxon>
        <taxon>Fungi</taxon>
        <taxon>Dikarya</taxon>
        <taxon>Basidiomycota</taxon>
        <taxon>Agaricomycotina</taxon>
        <taxon>Tremellomycetes</taxon>
        <taxon>Tremellales</taxon>
        <taxon>Cryptococcaceae</taxon>
        <taxon>Cryptococcus</taxon>
    </lineage>
</organism>
<feature type="region of interest" description="Disordered" evidence="1">
    <location>
        <begin position="73"/>
        <end position="100"/>
    </location>
</feature>
<comment type="caution">
    <text evidence="2">The sequence shown here is derived from an EMBL/GenBank/DDBJ whole genome shotgun (WGS) entry which is preliminary data.</text>
</comment>
<sequence length="100" mass="11167">MIVRPYEVVKVDVLEIVGHVEVDAERVGYHIQASDTGAYDPSAASGQSYSTQQAGMTNEQMMQYYKSLTPEQHQHYGGYNTQYGGNSSKTLPSQQEMEML</sequence>